<protein>
    <submittedName>
        <fullName evidence="1">Uncharacterized protein</fullName>
    </submittedName>
</protein>
<organism evidence="1 2">
    <name type="scientific">Halorarum salinum</name>
    <dbReference type="NCBI Taxonomy" id="2743089"/>
    <lineage>
        <taxon>Archaea</taxon>
        <taxon>Methanobacteriati</taxon>
        <taxon>Methanobacteriota</taxon>
        <taxon>Stenosarchaea group</taxon>
        <taxon>Halobacteria</taxon>
        <taxon>Halobacteriales</taxon>
        <taxon>Haloferacaceae</taxon>
        <taxon>Halorarum</taxon>
    </lineage>
</organism>
<dbReference type="EMBL" id="CP058579">
    <property type="protein sequence ID" value="QLG63366.1"/>
    <property type="molecule type" value="Genomic_DNA"/>
</dbReference>
<dbReference type="GeneID" id="56039223"/>
<evidence type="ECO:0000313" key="1">
    <source>
        <dbReference type="EMBL" id="QLG63366.1"/>
    </source>
</evidence>
<proteinExistence type="predicted"/>
<evidence type="ECO:0000313" key="2">
    <source>
        <dbReference type="Proteomes" id="UP000509626"/>
    </source>
</evidence>
<gene>
    <name evidence="1" type="ORF">HUG12_17150</name>
</gene>
<dbReference type="InterPro" id="IPR058821">
    <property type="entry name" value="Double_WHD-containing_halo"/>
</dbReference>
<dbReference type="OrthoDB" id="170219at2157"/>
<accession>A0A7D5LC32</accession>
<name>A0A7D5LC32_9EURY</name>
<keyword evidence="2" id="KW-1185">Reference proteome</keyword>
<dbReference type="Proteomes" id="UP000509626">
    <property type="component" value="Chromosome"/>
</dbReference>
<dbReference type="RefSeq" id="WP_179269950.1">
    <property type="nucleotide sequence ID" value="NZ_CP058579.1"/>
</dbReference>
<reference evidence="1 2" key="1">
    <citation type="submission" date="2020-06" db="EMBL/GenBank/DDBJ databases">
        <title>NJ-3-1, isolated from saline soil.</title>
        <authorList>
            <person name="Cui H.L."/>
            <person name="Shi X."/>
        </authorList>
    </citation>
    <scope>NUCLEOTIDE SEQUENCE [LARGE SCALE GENOMIC DNA]</scope>
    <source>
        <strain evidence="1 2">NJ-3-1</strain>
    </source>
</reference>
<dbReference type="Pfam" id="PF25947">
    <property type="entry name" value="WHD_halo_double"/>
    <property type="match status" value="1"/>
</dbReference>
<sequence>MKFKLVPEPPADRAVVADLQAAVPLVPGSEDDCCARLMDRRGLRSRDVARTWLTFLRALGLTEETPSGFKRVRTSPTLDGLRRGFLDGVYGAAEVAAALRDAGEGDPLSVREAFDALRDDVPNWERNRTDDWEDVWTERAARTLDWFVLLDLAERRGDGYVATDALEAHPE</sequence>
<dbReference type="KEGG" id="halu:HUG12_17150"/>
<dbReference type="AlphaFoldDB" id="A0A7D5LC32"/>